<keyword evidence="6" id="KW-0677">Repeat</keyword>
<dbReference type="Gene3D" id="3.30.70.20">
    <property type="match status" value="2"/>
</dbReference>
<keyword evidence="9" id="KW-0411">Iron-sulfur</keyword>
<protein>
    <submittedName>
        <fullName evidence="11">DMSO/selenate family reductase complex B subunit</fullName>
        <ecNumber evidence="11">1.8.5.3</ecNumber>
    </submittedName>
</protein>
<evidence type="ECO:0000313" key="12">
    <source>
        <dbReference type="Proteomes" id="UP001349994"/>
    </source>
</evidence>
<evidence type="ECO:0000313" key="11">
    <source>
        <dbReference type="EMBL" id="MEC4176761.1"/>
    </source>
</evidence>
<sequence>MANQLGFYYNIDDCIGCKTCIMACKDTHDLPVGTKYRRVIEYAGGTWSDKDGVPTLEGFFAYHIPTACNHCERPLCVANCPTGAMTKRDEDGVVYSDPETCIGCGTCVESCPYDVPQVREETGVCGKCDFCKDLMEQGEDPACVASCLGRCIKFGDIDELRAQYGDNADIKPLASSSETGPCMVINRHRLNPDDVEGTIVSPVEEL</sequence>
<dbReference type="NCBIfam" id="TIGR02951">
    <property type="entry name" value="DMSO_dmsB"/>
    <property type="match status" value="1"/>
</dbReference>
<dbReference type="PROSITE" id="PS00198">
    <property type="entry name" value="4FE4S_FER_1"/>
    <property type="match status" value="1"/>
</dbReference>
<dbReference type="PANTHER" id="PTHR43177">
    <property type="entry name" value="PROTEIN NRFC"/>
    <property type="match status" value="1"/>
</dbReference>
<dbReference type="Pfam" id="PF13247">
    <property type="entry name" value="Fer4_11"/>
    <property type="match status" value="1"/>
</dbReference>
<comment type="cofactor">
    <cofactor evidence="1">
        <name>[4Fe-4S] cluster</name>
        <dbReference type="ChEBI" id="CHEBI:49883"/>
    </cofactor>
</comment>
<gene>
    <name evidence="11" type="ORF">VIN30_09920</name>
</gene>
<reference evidence="11 12" key="1">
    <citation type="submission" date="2024-01" db="EMBL/GenBank/DDBJ databases">
        <title>novel species in genus Adlercreutzia.</title>
        <authorList>
            <person name="Liu X."/>
        </authorList>
    </citation>
    <scope>NUCLEOTIDE SEQUENCE [LARGE SCALE GENOMIC DNA]</scope>
    <source>
        <strain evidence="11 12">R7</strain>
    </source>
</reference>
<dbReference type="InterPro" id="IPR050954">
    <property type="entry name" value="ET_IronSulfur_Cluster-Binding"/>
</dbReference>
<dbReference type="GO" id="GO:0016491">
    <property type="term" value="F:oxidoreductase activity"/>
    <property type="evidence" value="ECO:0007669"/>
    <property type="project" value="UniProtKB-KW"/>
</dbReference>
<dbReference type="InterPro" id="IPR017896">
    <property type="entry name" value="4Fe4S_Fe-S-bd"/>
</dbReference>
<keyword evidence="3" id="KW-0813">Transport</keyword>
<accession>A0ABU6IJW8</accession>
<evidence type="ECO:0000256" key="7">
    <source>
        <dbReference type="ARBA" id="ARBA00022982"/>
    </source>
</evidence>
<dbReference type="Proteomes" id="UP001349994">
    <property type="component" value="Unassembled WGS sequence"/>
</dbReference>
<evidence type="ECO:0000256" key="5">
    <source>
        <dbReference type="ARBA" id="ARBA00022723"/>
    </source>
</evidence>
<feature type="domain" description="4Fe-4S ferredoxin-type" evidence="10">
    <location>
        <begin position="5"/>
        <end position="35"/>
    </location>
</feature>
<keyword evidence="11" id="KW-0560">Oxidoreductase</keyword>
<evidence type="ECO:0000256" key="1">
    <source>
        <dbReference type="ARBA" id="ARBA00001966"/>
    </source>
</evidence>
<evidence type="ECO:0000256" key="9">
    <source>
        <dbReference type="ARBA" id="ARBA00023014"/>
    </source>
</evidence>
<dbReference type="EMBL" id="JAYMFF010000020">
    <property type="protein sequence ID" value="MEC4176761.1"/>
    <property type="molecule type" value="Genomic_DNA"/>
</dbReference>
<proteinExistence type="predicted"/>
<dbReference type="InterPro" id="IPR014297">
    <property type="entry name" value="DMSO_DmsB"/>
</dbReference>
<dbReference type="PROSITE" id="PS51379">
    <property type="entry name" value="4FE4S_FER_2"/>
    <property type="match status" value="3"/>
</dbReference>
<name>A0ABU6IJW8_9ACTN</name>
<keyword evidence="12" id="KW-1185">Reference proteome</keyword>
<evidence type="ECO:0000256" key="6">
    <source>
        <dbReference type="ARBA" id="ARBA00022737"/>
    </source>
</evidence>
<keyword evidence="8" id="KW-0408">Iron</keyword>
<dbReference type="EC" id="1.8.5.3" evidence="11"/>
<feature type="domain" description="4Fe-4S ferredoxin-type" evidence="10">
    <location>
        <begin position="59"/>
        <end position="90"/>
    </location>
</feature>
<comment type="function">
    <text evidence="2">Electron transfer subunit of the terminal reductase during anaerobic growth on various sulfoxide and N-oxide compounds.</text>
</comment>
<evidence type="ECO:0000256" key="4">
    <source>
        <dbReference type="ARBA" id="ARBA00022485"/>
    </source>
</evidence>
<dbReference type="RefSeq" id="WP_326425368.1">
    <property type="nucleotide sequence ID" value="NZ_JAYMFF010000020.1"/>
</dbReference>
<evidence type="ECO:0000256" key="8">
    <source>
        <dbReference type="ARBA" id="ARBA00023004"/>
    </source>
</evidence>
<dbReference type="SUPFAM" id="SSF54862">
    <property type="entry name" value="4Fe-4S ferredoxins"/>
    <property type="match status" value="1"/>
</dbReference>
<dbReference type="CDD" id="cd16371">
    <property type="entry name" value="DMSOR_beta_like"/>
    <property type="match status" value="1"/>
</dbReference>
<evidence type="ECO:0000256" key="2">
    <source>
        <dbReference type="ARBA" id="ARBA00003584"/>
    </source>
</evidence>
<feature type="domain" description="4Fe-4S ferredoxin-type" evidence="10">
    <location>
        <begin position="92"/>
        <end position="121"/>
    </location>
</feature>
<keyword evidence="5" id="KW-0479">Metal-binding</keyword>
<keyword evidence="7" id="KW-0249">Electron transport</keyword>
<evidence type="ECO:0000259" key="10">
    <source>
        <dbReference type="PROSITE" id="PS51379"/>
    </source>
</evidence>
<dbReference type="InterPro" id="IPR017900">
    <property type="entry name" value="4Fe4S_Fe_S_CS"/>
</dbReference>
<keyword evidence="4" id="KW-0004">4Fe-4S</keyword>
<dbReference type="PANTHER" id="PTHR43177:SF5">
    <property type="entry name" value="ANAEROBIC DIMETHYL SULFOXIDE REDUCTASE CHAIN B-RELATED"/>
    <property type="match status" value="1"/>
</dbReference>
<comment type="caution">
    <text evidence="11">The sequence shown here is derived from an EMBL/GenBank/DDBJ whole genome shotgun (WGS) entry which is preliminary data.</text>
</comment>
<dbReference type="Pfam" id="PF12800">
    <property type="entry name" value="Fer4_4"/>
    <property type="match status" value="1"/>
</dbReference>
<evidence type="ECO:0000256" key="3">
    <source>
        <dbReference type="ARBA" id="ARBA00022448"/>
    </source>
</evidence>
<organism evidence="11 12">
    <name type="scientific">Adlercreutzia wanghongyangiae</name>
    <dbReference type="NCBI Taxonomy" id="3111451"/>
    <lineage>
        <taxon>Bacteria</taxon>
        <taxon>Bacillati</taxon>
        <taxon>Actinomycetota</taxon>
        <taxon>Coriobacteriia</taxon>
        <taxon>Eggerthellales</taxon>
        <taxon>Eggerthellaceae</taxon>
        <taxon>Adlercreutzia</taxon>
    </lineage>
</organism>